<keyword evidence="2" id="KW-1185">Reference proteome</keyword>
<sequence length="108" mass="11886">CPKGKLEFELAGVYSNNDSIEFLKLLAVKFGLLARCFTAAKSINAAFSVFRNPLIDNGSRKSKGLYDSFGALSSFHTLYSPYADGFKAFAVNFSSIISFHARSITHVY</sequence>
<dbReference type="EMBL" id="FNJI01000062">
    <property type="protein sequence ID" value="SDP81319.1"/>
    <property type="molecule type" value="Genomic_DNA"/>
</dbReference>
<reference evidence="1 2" key="1">
    <citation type="submission" date="2016-10" db="EMBL/GenBank/DDBJ databases">
        <authorList>
            <person name="de Groot N.N."/>
        </authorList>
    </citation>
    <scope>NUCLEOTIDE SEQUENCE [LARGE SCALE GENOMIC DNA]</scope>
    <source>
        <strain evidence="1 2">DSM 12130</strain>
    </source>
</reference>
<feature type="non-terminal residue" evidence="1">
    <location>
        <position position="1"/>
    </location>
</feature>
<proteinExistence type="predicted"/>
<dbReference type="AlphaFoldDB" id="A0A1H0VRS9"/>
<protein>
    <submittedName>
        <fullName evidence="1">Uncharacterized protein</fullName>
    </submittedName>
</protein>
<dbReference type="Proteomes" id="UP000199073">
    <property type="component" value="Unassembled WGS sequence"/>
</dbReference>
<organism evidence="1 2">
    <name type="scientific">Desulforhopalus singaporensis</name>
    <dbReference type="NCBI Taxonomy" id="91360"/>
    <lineage>
        <taxon>Bacteria</taxon>
        <taxon>Pseudomonadati</taxon>
        <taxon>Thermodesulfobacteriota</taxon>
        <taxon>Desulfobulbia</taxon>
        <taxon>Desulfobulbales</taxon>
        <taxon>Desulfocapsaceae</taxon>
        <taxon>Desulforhopalus</taxon>
    </lineage>
</organism>
<gene>
    <name evidence="1" type="ORF">SAMN05660330_04213</name>
</gene>
<accession>A0A1H0VRS9</accession>
<evidence type="ECO:0000313" key="1">
    <source>
        <dbReference type="EMBL" id="SDP81319.1"/>
    </source>
</evidence>
<evidence type="ECO:0000313" key="2">
    <source>
        <dbReference type="Proteomes" id="UP000199073"/>
    </source>
</evidence>
<name>A0A1H0VRS9_9BACT</name>